<evidence type="ECO:0000256" key="4">
    <source>
        <dbReference type="ARBA" id="ARBA00023163"/>
    </source>
</evidence>
<dbReference type="Proteomes" id="UP000383932">
    <property type="component" value="Unassembled WGS sequence"/>
</dbReference>
<feature type="compositionally biased region" description="Basic and acidic residues" evidence="6">
    <location>
        <begin position="359"/>
        <end position="381"/>
    </location>
</feature>
<keyword evidence="3" id="KW-0238">DNA-binding</keyword>
<keyword evidence="9" id="KW-1185">Reference proteome</keyword>
<dbReference type="PROSITE" id="PS50048">
    <property type="entry name" value="ZN2_CY6_FUNGAL_2"/>
    <property type="match status" value="1"/>
</dbReference>
<organism evidence="8 9">
    <name type="scientific">Ceratobasidium theobromae</name>
    <dbReference type="NCBI Taxonomy" id="1582974"/>
    <lineage>
        <taxon>Eukaryota</taxon>
        <taxon>Fungi</taxon>
        <taxon>Dikarya</taxon>
        <taxon>Basidiomycota</taxon>
        <taxon>Agaricomycotina</taxon>
        <taxon>Agaricomycetes</taxon>
        <taxon>Cantharellales</taxon>
        <taxon>Ceratobasidiaceae</taxon>
        <taxon>Ceratobasidium</taxon>
    </lineage>
</organism>
<feature type="domain" description="Zn(2)-C6 fungal-type" evidence="7">
    <location>
        <begin position="80"/>
        <end position="111"/>
    </location>
</feature>
<keyword evidence="4" id="KW-0804">Transcription</keyword>
<evidence type="ECO:0000256" key="6">
    <source>
        <dbReference type="SAM" id="MobiDB-lite"/>
    </source>
</evidence>
<dbReference type="GO" id="GO:0008270">
    <property type="term" value="F:zinc ion binding"/>
    <property type="evidence" value="ECO:0007669"/>
    <property type="project" value="InterPro"/>
</dbReference>
<proteinExistence type="predicted"/>
<dbReference type="CDD" id="cd12148">
    <property type="entry name" value="fungal_TF_MHR"/>
    <property type="match status" value="1"/>
</dbReference>
<feature type="compositionally biased region" description="Low complexity" evidence="6">
    <location>
        <begin position="156"/>
        <end position="169"/>
    </location>
</feature>
<dbReference type="PROSITE" id="PS00463">
    <property type="entry name" value="ZN2_CY6_FUNGAL_1"/>
    <property type="match status" value="1"/>
</dbReference>
<feature type="region of interest" description="Disordered" evidence="6">
    <location>
        <begin position="52"/>
        <end position="72"/>
    </location>
</feature>
<dbReference type="GO" id="GO:0000981">
    <property type="term" value="F:DNA-binding transcription factor activity, RNA polymerase II-specific"/>
    <property type="evidence" value="ECO:0007669"/>
    <property type="project" value="InterPro"/>
</dbReference>
<dbReference type="AlphaFoldDB" id="A0A5N5QJK4"/>
<comment type="caution">
    <text evidence="8">The sequence shown here is derived from an EMBL/GenBank/DDBJ whole genome shotgun (WGS) entry which is preliminary data.</text>
</comment>
<accession>A0A5N5QJK4</accession>
<evidence type="ECO:0000256" key="1">
    <source>
        <dbReference type="ARBA" id="ARBA00004123"/>
    </source>
</evidence>
<dbReference type="CDD" id="cd00067">
    <property type="entry name" value="GAL4"/>
    <property type="match status" value="1"/>
</dbReference>
<feature type="compositionally biased region" description="Polar residues" evidence="6">
    <location>
        <begin position="182"/>
        <end position="193"/>
    </location>
</feature>
<feature type="compositionally biased region" description="Pro residues" evidence="6">
    <location>
        <begin position="55"/>
        <end position="69"/>
    </location>
</feature>
<evidence type="ECO:0000259" key="7">
    <source>
        <dbReference type="PROSITE" id="PS50048"/>
    </source>
</evidence>
<keyword evidence="5" id="KW-0539">Nucleus</keyword>
<feature type="compositionally biased region" description="Basic residues" evidence="6">
    <location>
        <begin position="220"/>
        <end position="233"/>
    </location>
</feature>
<dbReference type="SUPFAM" id="SSF57701">
    <property type="entry name" value="Zn2/Cys6 DNA-binding domain"/>
    <property type="match status" value="1"/>
</dbReference>
<gene>
    <name evidence="8" type="ORF">CTheo_4876</name>
</gene>
<dbReference type="InterPro" id="IPR051089">
    <property type="entry name" value="prtT"/>
</dbReference>
<evidence type="ECO:0000256" key="5">
    <source>
        <dbReference type="ARBA" id="ARBA00023242"/>
    </source>
</evidence>
<dbReference type="PANTHER" id="PTHR31845">
    <property type="entry name" value="FINGER DOMAIN PROTEIN, PUTATIVE-RELATED"/>
    <property type="match status" value="1"/>
</dbReference>
<dbReference type="OrthoDB" id="4454541at2759"/>
<feature type="region of interest" description="Disordered" evidence="6">
    <location>
        <begin position="151"/>
        <end position="261"/>
    </location>
</feature>
<dbReference type="GO" id="GO:0005634">
    <property type="term" value="C:nucleus"/>
    <property type="evidence" value="ECO:0007669"/>
    <property type="project" value="UniProtKB-SubCell"/>
</dbReference>
<evidence type="ECO:0000256" key="2">
    <source>
        <dbReference type="ARBA" id="ARBA00023015"/>
    </source>
</evidence>
<dbReference type="SMART" id="SM00066">
    <property type="entry name" value="GAL4"/>
    <property type="match status" value="1"/>
</dbReference>
<dbReference type="Gene3D" id="4.10.240.10">
    <property type="entry name" value="Zn(2)-C6 fungal-type DNA-binding domain"/>
    <property type="match status" value="1"/>
</dbReference>
<dbReference type="Pfam" id="PF00172">
    <property type="entry name" value="Zn_clus"/>
    <property type="match status" value="1"/>
</dbReference>
<sequence>MSGFKYSAMSLVIDARSRSKPRDYTATDAVDVAGESETKPTMVGKKALPVLLPNGVPPPQASKQPPPPNGQKQVLRVNRACNACRKQKMRCEGPDNPPCARCKTNGSQCIFEKIHKTDPDSNERLHKLETQFVAMQGTLNDILLELRNSTRKVPESPQQPSSAAQSASPRNPQSEHGESHRSTGYQLPQQLPSLHSVLPHHYPQPGSSTSFPHRPTPHLAHLHTTHPHPPPRRRLPDPSSPYRPTLLSGITSAANSDDEGDIPSSALLAPIGVLNDLASVAAQSDAGSRHGLKRKRGEGSSPSGHSYRLAPSRSPHTSVGRSPYGAQSTPGTIASEASPGEPEAIGHVDEQELEEDEEKLAQEPKAEAVEEERSPERERDAIEKEIVSEEEAIELHRIYFTGCYRAVFNKSIDTLESLRARSPFLLNCILMTASKARDGGGPPSQTQMALVRECSCMAKEYLFGPLKSVEIVQGLLLIAGWSHSTGPTGWLAAGHAIRYGVELGLHKALPRLARRQSVAGADRMSETERALVVAARTWCGLYNISGISFGTGRPAMMKGDKSLIQARNILLKHPLSIPTDARLVSTCELMTLQSKIHDRLGPLDEAVDEDKVIETLRQSIIDLDAWLAEWSGIMGELGLSAQDMEFFHSSAQIQLLYAHLFHHCIALRNLHTVADARALKPEMKAVALRAIDYAKYAIKVCLENEEYRLGLRYAISYSHTCAAFAGAFLLRLTRLFPQDLDVHAMIVMVDRLAHLLDEVPAGRFARSLFQMIKVSQARLRAKQGATPASDVGSSLQFNLGLGEQAPTPSLEYTNDFAHLVHPHPGVYELGGVANDITHGLLSTEGDWPEWIQTSIYGDLPFSGDSVYFGPGQADYSMHMPFAWDPTGHGTGG</sequence>
<evidence type="ECO:0000313" key="8">
    <source>
        <dbReference type="EMBL" id="KAB5591668.1"/>
    </source>
</evidence>
<dbReference type="InterPro" id="IPR001138">
    <property type="entry name" value="Zn2Cys6_DnaBD"/>
</dbReference>
<reference evidence="8 9" key="1">
    <citation type="journal article" date="2019" name="Fungal Biol. Biotechnol.">
        <title>Draft genome sequence of fastidious pathogen Ceratobasidium theobromae, which causes vascular-streak dieback in Theobroma cacao.</title>
        <authorList>
            <person name="Ali S.S."/>
            <person name="Asman A."/>
            <person name="Shao J."/>
            <person name="Firmansyah A.P."/>
            <person name="Susilo A.W."/>
            <person name="Rosmana A."/>
            <person name="McMahon P."/>
            <person name="Junaid M."/>
            <person name="Guest D."/>
            <person name="Kheng T.Y."/>
            <person name="Meinhardt L.W."/>
            <person name="Bailey B.A."/>
        </authorList>
    </citation>
    <scope>NUCLEOTIDE SEQUENCE [LARGE SCALE GENOMIC DNA]</scope>
    <source>
        <strain evidence="8 9">CT2</strain>
    </source>
</reference>
<keyword evidence="2" id="KW-0805">Transcription regulation</keyword>
<evidence type="ECO:0000256" key="3">
    <source>
        <dbReference type="ARBA" id="ARBA00023125"/>
    </source>
</evidence>
<dbReference type="InterPro" id="IPR036864">
    <property type="entry name" value="Zn2-C6_fun-type_DNA-bd_sf"/>
</dbReference>
<feature type="region of interest" description="Disordered" evidence="6">
    <location>
        <begin position="284"/>
        <end position="381"/>
    </location>
</feature>
<dbReference type="GO" id="GO:0000976">
    <property type="term" value="F:transcription cis-regulatory region binding"/>
    <property type="evidence" value="ECO:0007669"/>
    <property type="project" value="TreeGrafter"/>
</dbReference>
<feature type="compositionally biased region" description="Polar residues" evidence="6">
    <location>
        <begin position="314"/>
        <end position="332"/>
    </location>
</feature>
<dbReference type="EMBL" id="SSOP01000094">
    <property type="protein sequence ID" value="KAB5591668.1"/>
    <property type="molecule type" value="Genomic_DNA"/>
</dbReference>
<dbReference type="PANTHER" id="PTHR31845:SF17">
    <property type="entry name" value="ZN(II)2CYS6 TRANSCRIPTION FACTOR (EUROFUNG)"/>
    <property type="match status" value="1"/>
</dbReference>
<protein>
    <submittedName>
        <fullName evidence="8">Fungal specific transcription factor domain containing protein</fullName>
    </submittedName>
</protein>
<name>A0A5N5QJK4_9AGAM</name>
<comment type="subcellular location">
    <subcellularLocation>
        <location evidence="1">Nucleus</location>
    </subcellularLocation>
</comment>
<evidence type="ECO:0000313" key="9">
    <source>
        <dbReference type="Proteomes" id="UP000383932"/>
    </source>
</evidence>